<evidence type="ECO:0000313" key="3">
    <source>
        <dbReference type="EMBL" id="NWX50247.1"/>
    </source>
</evidence>
<dbReference type="Pfam" id="PF09292">
    <property type="entry name" value="Neil1-DNA_bind"/>
    <property type="match status" value="1"/>
</dbReference>
<feature type="compositionally biased region" description="Low complexity" evidence="1">
    <location>
        <begin position="207"/>
        <end position="218"/>
    </location>
</feature>
<evidence type="ECO:0000259" key="2">
    <source>
        <dbReference type="Pfam" id="PF09292"/>
    </source>
</evidence>
<dbReference type="OrthoDB" id="6260718at2759"/>
<evidence type="ECO:0000256" key="1">
    <source>
        <dbReference type="SAM" id="MobiDB-lite"/>
    </source>
</evidence>
<feature type="non-terminal residue" evidence="3">
    <location>
        <position position="239"/>
    </location>
</feature>
<keyword evidence="3" id="KW-0540">Nuclease</keyword>
<dbReference type="AlphaFoldDB" id="A0A7K6WS85"/>
<dbReference type="InterPro" id="IPR015371">
    <property type="entry name" value="Endonuclease-VIII_DNA-bd"/>
</dbReference>
<dbReference type="SUPFAM" id="SSF46946">
    <property type="entry name" value="S13-like H2TH domain"/>
    <property type="match status" value="1"/>
</dbReference>
<reference evidence="3 4" key="1">
    <citation type="submission" date="2019-09" db="EMBL/GenBank/DDBJ databases">
        <title>Bird 10,000 Genomes (B10K) Project - Family phase.</title>
        <authorList>
            <person name="Zhang G."/>
        </authorList>
    </citation>
    <scope>NUCLEOTIDE SEQUENCE [LARGE SCALE GENOMIC DNA]</scope>
    <source>
        <strain evidence="3">OUT-0004</strain>
    </source>
</reference>
<keyword evidence="4" id="KW-1185">Reference proteome</keyword>
<feature type="domain" description="Endonuclease VIII-like 1 DNA binding" evidence="2">
    <location>
        <begin position="100"/>
        <end position="130"/>
    </location>
</feature>
<organism evidence="3 4">
    <name type="scientific">Steatornis caripensis</name>
    <name type="common">Oilbird</name>
    <dbReference type="NCBI Taxonomy" id="48435"/>
    <lineage>
        <taxon>Eukaryota</taxon>
        <taxon>Metazoa</taxon>
        <taxon>Chordata</taxon>
        <taxon>Craniata</taxon>
        <taxon>Vertebrata</taxon>
        <taxon>Euteleostomi</taxon>
        <taxon>Archelosauria</taxon>
        <taxon>Archosauria</taxon>
        <taxon>Dinosauria</taxon>
        <taxon>Saurischia</taxon>
        <taxon>Theropoda</taxon>
        <taxon>Coelurosauria</taxon>
        <taxon>Aves</taxon>
        <taxon>Neognathae</taxon>
        <taxon>Neoaves</taxon>
        <taxon>Strisores</taxon>
        <taxon>Caprimulgiformes</taxon>
        <taxon>Steatornithidae</taxon>
        <taxon>Steatornis</taxon>
    </lineage>
</organism>
<dbReference type="Proteomes" id="UP000516988">
    <property type="component" value="Unassembled WGS sequence"/>
</dbReference>
<dbReference type="GO" id="GO:0005634">
    <property type="term" value="C:nucleus"/>
    <property type="evidence" value="ECO:0007669"/>
    <property type="project" value="TreeGrafter"/>
</dbReference>
<dbReference type="EMBL" id="VZSC01016078">
    <property type="protein sequence ID" value="NWX50247.1"/>
    <property type="molecule type" value="Genomic_DNA"/>
</dbReference>
<keyword evidence="3" id="KW-0378">Hydrolase</keyword>
<dbReference type="GO" id="GO:0003906">
    <property type="term" value="F:DNA-(apurinic or apyrimidinic site) endonuclease activity"/>
    <property type="evidence" value="ECO:0007669"/>
    <property type="project" value="TreeGrafter"/>
</dbReference>
<dbReference type="SUPFAM" id="SSF57716">
    <property type="entry name" value="Glucocorticoid receptor-like (DNA-binding domain)"/>
    <property type="match status" value="1"/>
</dbReference>
<dbReference type="PANTHER" id="PTHR22993:SF27">
    <property type="entry name" value="ENDONUCLEASE 8-LIKE 1"/>
    <property type="match status" value="1"/>
</dbReference>
<proteinExistence type="predicted"/>
<protein>
    <submittedName>
        <fullName evidence="3">NEIL1 Endonuclease</fullName>
    </submittedName>
</protein>
<feature type="non-terminal residue" evidence="3">
    <location>
        <position position="1"/>
    </location>
</feature>
<dbReference type="InterPro" id="IPR010979">
    <property type="entry name" value="Ribosomal_uS13-like_H2TH"/>
</dbReference>
<evidence type="ECO:0000313" key="4">
    <source>
        <dbReference type="Proteomes" id="UP000516988"/>
    </source>
</evidence>
<dbReference type="GO" id="GO:0003676">
    <property type="term" value="F:nucleic acid binding"/>
    <property type="evidence" value="ECO:0007669"/>
    <property type="project" value="InterPro"/>
</dbReference>
<accession>A0A7K6WS85</accession>
<keyword evidence="3" id="KW-0255">Endonuclease</keyword>
<dbReference type="Gene3D" id="1.10.8.50">
    <property type="match status" value="1"/>
</dbReference>
<dbReference type="PANTHER" id="PTHR22993">
    <property type="entry name" value="FORMAMIDOPYRIMIDINE-DNA GLYCOSYLASE"/>
    <property type="match status" value="1"/>
</dbReference>
<gene>
    <name evidence="3" type="primary">Neil1</name>
    <name evidence="3" type="ORF">STECAR_R02861</name>
</gene>
<dbReference type="GO" id="GO:0006284">
    <property type="term" value="P:base-excision repair"/>
    <property type="evidence" value="ECO:0007669"/>
    <property type="project" value="TreeGrafter"/>
</dbReference>
<dbReference type="GO" id="GO:0019104">
    <property type="term" value="F:DNA N-glycosylase activity"/>
    <property type="evidence" value="ECO:0007669"/>
    <property type="project" value="TreeGrafter"/>
</dbReference>
<sequence length="239" mass="26952">ENVLKNLDDKTSAMPIRKDLLNQKFFSGIGNYLHAEILYSLKIPLFKKFWTVLEALKDQEQAKRKKNPSLALSKKLKLMEENPDLLELPKKLFDSDHSDNYTAFKNWRQCYLVPNVSSLHDPNSRTIWFQLGVWGRCLGLGQISHKKHAQLKADPKDLSPKVTTCISKTRPRATAKPSKLATEEVEEVEEVADRPRKGHAHGRRKATAAAASSEPEVPVKAKRSCQMSARRGRGEAGSP</sequence>
<name>A0A7K6WS85_STECA</name>
<feature type="compositionally biased region" description="Basic residues" evidence="1">
    <location>
        <begin position="196"/>
        <end position="206"/>
    </location>
</feature>
<feature type="region of interest" description="Disordered" evidence="1">
    <location>
        <begin position="169"/>
        <end position="239"/>
    </location>
</feature>
<comment type="caution">
    <text evidence="3">The sequence shown here is derived from an EMBL/GenBank/DDBJ whole genome shotgun (WGS) entry which is preliminary data.</text>
</comment>